<evidence type="ECO:0000256" key="3">
    <source>
        <dbReference type="ARBA" id="ARBA00023054"/>
    </source>
</evidence>
<dbReference type="GO" id="GO:0009424">
    <property type="term" value="C:bacterial-type flagellum hook"/>
    <property type="evidence" value="ECO:0007669"/>
    <property type="project" value="UniProtKB-UniRule"/>
</dbReference>
<accession>A0A809SHJ9</accession>
<reference evidence="9" key="1">
    <citation type="submission" date="2019-11" db="EMBL/GenBank/DDBJ databases">
        <title>Isolation and characterization of a novel species in the genus Sulfuriferula.</title>
        <authorList>
            <person name="Mochizuki J."/>
            <person name="Kojima H."/>
            <person name="Fukui M."/>
        </authorList>
    </citation>
    <scope>NUCLEOTIDE SEQUENCE [LARGE SCALE GENOMIC DNA]</scope>
    <source>
        <strain evidence="9">SGTM</strain>
    </source>
</reference>
<dbReference type="PANTHER" id="PTHR30288">
    <property type="entry name" value="FLAGELLAR CAP/ASSEMBLY PROTEIN FLID"/>
    <property type="match status" value="1"/>
</dbReference>
<proteinExistence type="inferred from homology"/>
<dbReference type="RefSeq" id="WP_162084719.1">
    <property type="nucleotide sequence ID" value="NZ_AP021881.1"/>
</dbReference>
<dbReference type="EMBL" id="AP021881">
    <property type="protein sequence ID" value="BBP00870.1"/>
    <property type="molecule type" value="Genomic_DNA"/>
</dbReference>
<keyword evidence="8" id="KW-0282">Flagellum</keyword>
<dbReference type="GO" id="GO:0007155">
    <property type="term" value="P:cell adhesion"/>
    <property type="evidence" value="ECO:0007669"/>
    <property type="project" value="InterPro"/>
</dbReference>
<comment type="similarity">
    <text evidence="1 5">Belongs to the FliD family.</text>
</comment>
<dbReference type="Pfam" id="PF02465">
    <property type="entry name" value="FliD_N"/>
    <property type="match status" value="1"/>
</dbReference>
<evidence type="ECO:0000313" key="9">
    <source>
        <dbReference type="Proteomes" id="UP000463939"/>
    </source>
</evidence>
<feature type="domain" description="Flagellar hook-associated protein 2 N-terminal" evidence="6">
    <location>
        <begin position="15"/>
        <end position="107"/>
    </location>
</feature>
<keyword evidence="4 5" id="KW-0975">Bacterial flagellum</keyword>
<dbReference type="Proteomes" id="UP000463939">
    <property type="component" value="Chromosome"/>
</dbReference>
<evidence type="ECO:0000259" key="7">
    <source>
        <dbReference type="Pfam" id="PF07195"/>
    </source>
</evidence>
<dbReference type="InterPro" id="IPR003481">
    <property type="entry name" value="FliD_N"/>
</dbReference>
<keyword evidence="5" id="KW-0964">Secreted</keyword>
<name>A0A809SHJ9_9PROT</name>
<keyword evidence="9" id="KW-1185">Reference proteome</keyword>
<dbReference type="PANTHER" id="PTHR30288:SF0">
    <property type="entry name" value="FLAGELLAR HOOK-ASSOCIATED PROTEIN 2"/>
    <property type="match status" value="1"/>
</dbReference>
<gene>
    <name evidence="8" type="primary">fliD</name>
    <name evidence="8" type="ORF">SFSGTM_15780</name>
</gene>
<evidence type="ECO:0000256" key="5">
    <source>
        <dbReference type="RuleBase" id="RU362066"/>
    </source>
</evidence>
<dbReference type="Pfam" id="PF07195">
    <property type="entry name" value="FliD_C"/>
    <property type="match status" value="1"/>
</dbReference>
<dbReference type="InterPro" id="IPR010809">
    <property type="entry name" value="FliD_C"/>
</dbReference>
<evidence type="ECO:0000259" key="6">
    <source>
        <dbReference type="Pfam" id="PF02465"/>
    </source>
</evidence>
<evidence type="ECO:0000256" key="2">
    <source>
        <dbReference type="ARBA" id="ARBA00011255"/>
    </source>
</evidence>
<dbReference type="GO" id="GO:0009421">
    <property type="term" value="C:bacterial-type flagellum filament cap"/>
    <property type="evidence" value="ECO:0007669"/>
    <property type="project" value="InterPro"/>
</dbReference>
<evidence type="ECO:0000256" key="1">
    <source>
        <dbReference type="ARBA" id="ARBA00009764"/>
    </source>
</evidence>
<keyword evidence="8" id="KW-0966">Cell projection</keyword>
<comment type="subunit">
    <text evidence="2 5">Homopentamer.</text>
</comment>
<keyword evidence="3" id="KW-0175">Coiled coil</keyword>
<protein>
    <recommendedName>
        <fullName evidence="5">Flagellar hook-associated protein 2</fullName>
        <shortName evidence="5">HAP2</shortName>
    </recommendedName>
    <alternativeName>
        <fullName evidence="5">Flagellar cap protein</fullName>
    </alternativeName>
</protein>
<dbReference type="AlphaFoldDB" id="A0A809SHJ9"/>
<evidence type="ECO:0000256" key="4">
    <source>
        <dbReference type="ARBA" id="ARBA00023143"/>
    </source>
</evidence>
<comment type="function">
    <text evidence="5">Required for morphogenesis and for the elongation of the flagellar filament by facilitating polymerization of the flagellin monomers at the tip of growing filament. Forms a capping structure, which prevents flagellin subunits (transported through the central channel of the flagellum) from leaking out without polymerization at the distal end.</text>
</comment>
<organism evidence="8 9">
    <name type="scientific">Sulfuriferula nivalis</name>
    <dbReference type="NCBI Taxonomy" id="2675298"/>
    <lineage>
        <taxon>Bacteria</taxon>
        <taxon>Pseudomonadati</taxon>
        <taxon>Pseudomonadota</taxon>
        <taxon>Betaproteobacteria</taxon>
        <taxon>Nitrosomonadales</taxon>
        <taxon>Sulfuricellaceae</taxon>
        <taxon>Sulfuriferula</taxon>
    </lineage>
</organism>
<keyword evidence="8" id="KW-0969">Cilium</keyword>
<dbReference type="GO" id="GO:0005576">
    <property type="term" value="C:extracellular region"/>
    <property type="evidence" value="ECO:0007669"/>
    <property type="project" value="UniProtKB-SubCell"/>
</dbReference>
<dbReference type="GO" id="GO:0071973">
    <property type="term" value="P:bacterial-type flagellum-dependent cell motility"/>
    <property type="evidence" value="ECO:0007669"/>
    <property type="project" value="TreeGrafter"/>
</dbReference>
<evidence type="ECO:0000313" key="8">
    <source>
        <dbReference type="EMBL" id="BBP00870.1"/>
    </source>
</evidence>
<dbReference type="InterPro" id="IPR040026">
    <property type="entry name" value="FliD"/>
</dbReference>
<dbReference type="KEGG" id="sniv:SFSGTM_15780"/>
<comment type="subcellular location">
    <subcellularLocation>
        <location evidence="5">Secreted</location>
    </subcellularLocation>
    <subcellularLocation>
        <location evidence="5">Bacterial flagellum</location>
    </subcellularLocation>
</comment>
<sequence>MSTSTVASSTASGVLDVQSLVSQLMAVEQQPVDKLNAAVTSYQSMISSWGTISSLVSGLQTSITNLTNNLQGYVATPSDSSIFSASADSTAVAGTYSLNVTQLAQAQNLVATGQTSSTAAIGTGTATTITFDFGSISLGTPPTGTLTNGVYSGASFTSNASGTKSITIDSSNNSLQGIRDAINAANMGVTATIVNDGSGTPYRLTLTSNSSGASNSMKITTSGGDSAVDNLLAYDPAGTQNLNQTVTAQNANLTVNGIAITSSSNKVADAIQGVTLSLNKTTTSAESLTVARDTNTINTAFTGLVSAYNALATQLTSRSAYGTSTSPAGSLAGDGVIRAMQDQLRNVFNTAVTGGAYSSLAQVGIAFQVDGSLQLDSTALNNAITNNFSDLNNLVSSTSGIGTRLNAWATSMLSPGDGLIATRTASLNSSIKNDNTQIDQLTARLVTVKQNYITQYSNLNVLLGSMNATSSFLTKQLA</sequence>
<feature type="domain" description="Flagellar hook-associated protein 2 C-terminal" evidence="7">
    <location>
        <begin position="248"/>
        <end position="468"/>
    </location>
</feature>